<sequence length="71" mass="7875">MQQQWVQNNSSQIALTAFVLLCWFAWSFSSLQTCAQSVGYVSQVNLVPPGSVGFAANQGNNLFYYGSFPFK</sequence>
<dbReference type="Proteomes" id="UP001291623">
    <property type="component" value="Unassembled WGS sequence"/>
</dbReference>
<comment type="caution">
    <text evidence="2">The sequence shown here is derived from an EMBL/GenBank/DDBJ whole genome shotgun (WGS) entry which is preliminary data.</text>
</comment>
<name>A0AAE1VNS6_9SOLA</name>
<reference evidence="2" key="1">
    <citation type="submission" date="2023-12" db="EMBL/GenBank/DDBJ databases">
        <title>Genome assembly of Anisodus tanguticus.</title>
        <authorList>
            <person name="Wang Y.-J."/>
        </authorList>
    </citation>
    <scope>NUCLEOTIDE SEQUENCE</scope>
    <source>
        <strain evidence="2">KB-2021</strain>
        <tissue evidence="2">Leaf</tissue>
    </source>
</reference>
<keyword evidence="1" id="KW-0732">Signal</keyword>
<accession>A0AAE1VNS6</accession>
<protein>
    <submittedName>
        <fullName evidence="2">Uncharacterized protein</fullName>
    </submittedName>
</protein>
<dbReference type="AlphaFoldDB" id="A0AAE1VNS6"/>
<keyword evidence="3" id="KW-1185">Reference proteome</keyword>
<feature type="chain" id="PRO_5042239088" evidence="1">
    <location>
        <begin position="30"/>
        <end position="71"/>
    </location>
</feature>
<dbReference type="EMBL" id="JAVYJV010000002">
    <property type="protein sequence ID" value="KAK4377228.1"/>
    <property type="molecule type" value="Genomic_DNA"/>
</dbReference>
<gene>
    <name evidence="2" type="ORF">RND71_003524</name>
</gene>
<evidence type="ECO:0000313" key="2">
    <source>
        <dbReference type="EMBL" id="KAK4377228.1"/>
    </source>
</evidence>
<organism evidence="2 3">
    <name type="scientific">Anisodus tanguticus</name>
    <dbReference type="NCBI Taxonomy" id="243964"/>
    <lineage>
        <taxon>Eukaryota</taxon>
        <taxon>Viridiplantae</taxon>
        <taxon>Streptophyta</taxon>
        <taxon>Embryophyta</taxon>
        <taxon>Tracheophyta</taxon>
        <taxon>Spermatophyta</taxon>
        <taxon>Magnoliopsida</taxon>
        <taxon>eudicotyledons</taxon>
        <taxon>Gunneridae</taxon>
        <taxon>Pentapetalae</taxon>
        <taxon>asterids</taxon>
        <taxon>lamiids</taxon>
        <taxon>Solanales</taxon>
        <taxon>Solanaceae</taxon>
        <taxon>Solanoideae</taxon>
        <taxon>Hyoscyameae</taxon>
        <taxon>Anisodus</taxon>
    </lineage>
</organism>
<evidence type="ECO:0000256" key="1">
    <source>
        <dbReference type="SAM" id="SignalP"/>
    </source>
</evidence>
<proteinExistence type="predicted"/>
<feature type="signal peptide" evidence="1">
    <location>
        <begin position="1"/>
        <end position="29"/>
    </location>
</feature>
<evidence type="ECO:0000313" key="3">
    <source>
        <dbReference type="Proteomes" id="UP001291623"/>
    </source>
</evidence>